<dbReference type="VEuPathDB" id="CryptoDB:Vbra_10262"/>
<feature type="transmembrane region" description="Helical" evidence="3">
    <location>
        <begin position="190"/>
        <end position="210"/>
    </location>
</feature>
<keyword evidence="6" id="KW-1185">Reference proteome</keyword>
<evidence type="ECO:0000256" key="3">
    <source>
        <dbReference type="SAM" id="Phobius"/>
    </source>
</evidence>
<dbReference type="Proteomes" id="UP000041254">
    <property type="component" value="Unassembled WGS sequence"/>
</dbReference>
<feature type="compositionally biased region" description="Polar residues" evidence="2">
    <location>
        <begin position="599"/>
        <end position="611"/>
    </location>
</feature>
<dbReference type="GO" id="GO:0016020">
    <property type="term" value="C:membrane"/>
    <property type="evidence" value="ECO:0007669"/>
    <property type="project" value="UniProtKB-SubCell"/>
</dbReference>
<evidence type="ECO:0000259" key="4">
    <source>
        <dbReference type="PROSITE" id="PS50850"/>
    </source>
</evidence>
<dbReference type="Gene3D" id="1.20.1250.20">
    <property type="entry name" value="MFS general substrate transporter like domains"/>
    <property type="match status" value="2"/>
</dbReference>
<organism evidence="5 6">
    <name type="scientific">Vitrella brassicaformis (strain CCMP3155)</name>
    <dbReference type="NCBI Taxonomy" id="1169540"/>
    <lineage>
        <taxon>Eukaryota</taxon>
        <taxon>Sar</taxon>
        <taxon>Alveolata</taxon>
        <taxon>Colpodellida</taxon>
        <taxon>Vitrellaceae</taxon>
        <taxon>Vitrella</taxon>
    </lineage>
</organism>
<evidence type="ECO:0000313" key="5">
    <source>
        <dbReference type="EMBL" id="CEM34013.1"/>
    </source>
</evidence>
<gene>
    <name evidence="5" type="ORF">Vbra_10262</name>
</gene>
<feature type="transmembrane region" description="Helical" evidence="3">
    <location>
        <begin position="426"/>
        <end position="448"/>
    </location>
</feature>
<dbReference type="InterPro" id="IPR036259">
    <property type="entry name" value="MFS_trans_sf"/>
</dbReference>
<dbReference type="CDD" id="cd06174">
    <property type="entry name" value="MFS"/>
    <property type="match status" value="1"/>
</dbReference>
<evidence type="ECO:0000256" key="1">
    <source>
        <dbReference type="ARBA" id="ARBA00004141"/>
    </source>
</evidence>
<evidence type="ECO:0000256" key="2">
    <source>
        <dbReference type="SAM" id="MobiDB-lite"/>
    </source>
</evidence>
<dbReference type="PhylomeDB" id="A0A0G4GTB8"/>
<feature type="transmembrane region" description="Helical" evidence="3">
    <location>
        <begin position="118"/>
        <end position="140"/>
    </location>
</feature>
<name>A0A0G4GTB8_VITBC</name>
<feature type="region of interest" description="Disordered" evidence="2">
    <location>
        <begin position="242"/>
        <end position="284"/>
    </location>
</feature>
<keyword evidence="3" id="KW-0472">Membrane</keyword>
<dbReference type="OMA" id="THFEESK"/>
<dbReference type="SUPFAM" id="SSF103473">
    <property type="entry name" value="MFS general substrate transporter"/>
    <property type="match status" value="1"/>
</dbReference>
<dbReference type="InterPro" id="IPR011701">
    <property type="entry name" value="MFS"/>
</dbReference>
<dbReference type="PANTHER" id="PTHR23525">
    <property type="entry name" value="TRANSPORTER, PUTATIVE-RELATED"/>
    <property type="match status" value="1"/>
</dbReference>
<keyword evidence="3" id="KW-0812">Transmembrane</keyword>
<dbReference type="EMBL" id="CDMY01000802">
    <property type="protein sequence ID" value="CEM34013.1"/>
    <property type="molecule type" value="Genomic_DNA"/>
</dbReference>
<reference evidence="5 6" key="1">
    <citation type="submission" date="2014-11" db="EMBL/GenBank/DDBJ databases">
        <authorList>
            <person name="Zhu J."/>
            <person name="Qi W."/>
            <person name="Song R."/>
        </authorList>
    </citation>
    <scope>NUCLEOTIDE SEQUENCE [LARGE SCALE GENOMIC DNA]</scope>
</reference>
<dbReference type="PROSITE" id="PS50850">
    <property type="entry name" value="MFS"/>
    <property type="match status" value="1"/>
</dbReference>
<dbReference type="InParanoid" id="A0A0G4GTB8"/>
<feature type="transmembrane region" description="Helical" evidence="3">
    <location>
        <begin position="396"/>
        <end position="420"/>
    </location>
</feature>
<feature type="transmembrane region" description="Helical" evidence="3">
    <location>
        <begin position="146"/>
        <end position="169"/>
    </location>
</feature>
<dbReference type="OrthoDB" id="541403at2759"/>
<dbReference type="Pfam" id="PF07690">
    <property type="entry name" value="MFS_1"/>
    <property type="match status" value="2"/>
</dbReference>
<feature type="transmembrane region" description="Helical" evidence="3">
    <location>
        <begin position="552"/>
        <end position="573"/>
    </location>
</feature>
<dbReference type="GO" id="GO:0022857">
    <property type="term" value="F:transmembrane transporter activity"/>
    <property type="evidence" value="ECO:0007669"/>
    <property type="project" value="InterPro"/>
</dbReference>
<evidence type="ECO:0000313" key="6">
    <source>
        <dbReference type="Proteomes" id="UP000041254"/>
    </source>
</evidence>
<feature type="transmembrane region" description="Helical" evidence="3">
    <location>
        <begin position="460"/>
        <end position="491"/>
    </location>
</feature>
<dbReference type="PANTHER" id="PTHR23525:SF1">
    <property type="entry name" value="NODULIN-LIKE DOMAIN-CONTAINING PROTEIN"/>
    <property type="match status" value="1"/>
</dbReference>
<protein>
    <recommendedName>
        <fullName evidence="4">Major facilitator superfamily (MFS) profile domain-containing protein</fullName>
    </recommendedName>
</protein>
<feature type="region of interest" description="Disordered" evidence="2">
    <location>
        <begin position="581"/>
        <end position="611"/>
    </location>
</feature>
<keyword evidence="3" id="KW-1133">Transmembrane helix</keyword>
<sequence length="611" mass="67032">MAEVRQSEAIERPASEEAVGRLSEDVSVIAEGKQPSPPPLFNRNVKVLIAQWVLIRVINSISLYGIFDTYLYEVSKNYTRDHQPSNTIVGVAESITGLTSLVMTIPAVCLLDRFERPLLMRVAAIVGTCAVVCFVIGIGFDQLHALYVGLCLWGIAGQSNYAVGEALYADAVLPGRRSKMNTIKASLGQLGFSLGPAIEIVMFYFLGNVWEIGPLHYVLLSGLIIWPLVIVFAFMTTNPTPHHPLEQQQRQQQPTSLASTSASDQTTSIDSGSDDSPHESLDRSYSQQNHNSVLSFDVDERHVCFLHQYSARRVNDVLTHAKRFFCPNRARQRRILADDTALNGNSDVERRRTSINNGLSTPLLDQDDHVVHLECDGEGDLPVLGGRTVAGWAVPILISMCDFTLAIGAGMTVKFFPLFFKNDYQLSPSGVCTVLVLQQLAMVVFMGLASRVTKRVGRPVTAWVMALIGCLCLYSLAYVTPFALFLALFLVRGGIQNARSPIDRSITMDYVPRRFRARWASIQGVTRFTWSGSAVLGGVIADTSLNGYRQTFLITAHVYTAAVLMYLPIILLVPQNEKMEHMTGDDQGGKREGAGEGGQPTSATGVAAQRS</sequence>
<feature type="compositionally biased region" description="Basic and acidic residues" evidence="2">
    <location>
        <begin position="581"/>
        <end position="594"/>
    </location>
</feature>
<accession>A0A0G4GTB8</accession>
<feature type="transmembrane region" description="Helical" evidence="3">
    <location>
        <begin position="87"/>
        <end position="111"/>
    </location>
</feature>
<dbReference type="InterPro" id="IPR020846">
    <property type="entry name" value="MFS_dom"/>
</dbReference>
<feature type="compositionally biased region" description="Polar residues" evidence="2">
    <location>
        <begin position="254"/>
        <end position="271"/>
    </location>
</feature>
<proteinExistence type="predicted"/>
<dbReference type="AlphaFoldDB" id="A0A0G4GTB8"/>
<feature type="transmembrane region" description="Helical" evidence="3">
    <location>
        <begin position="216"/>
        <end position="235"/>
    </location>
</feature>
<feature type="domain" description="Major facilitator superfamily (MFS) profile" evidence="4">
    <location>
        <begin position="394"/>
        <end position="611"/>
    </location>
</feature>
<feature type="transmembrane region" description="Helical" evidence="3">
    <location>
        <begin position="47"/>
        <end position="67"/>
    </location>
</feature>
<comment type="subcellular location">
    <subcellularLocation>
        <location evidence="1">Membrane</location>
        <topology evidence="1">Multi-pass membrane protein</topology>
    </subcellularLocation>
</comment>